<protein>
    <submittedName>
        <fullName evidence="1">Uncharacterized protein</fullName>
    </submittedName>
</protein>
<dbReference type="Proteomes" id="UP000283374">
    <property type="component" value="Unassembled WGS sequence"/>
</dbReference>
<comment type="caution">
    <text evidence="1">The sequence shown here is derived from an EMBL/GenBank/DDBJ whole genome shotgun (WGS) entry which is preliminary data.</text>
</comment>
<evidence type="ECO:0000313" key="2">
    <source>
        <dbReference type="Proteomes" id="UP000283374"/>
    </source>
</evidence>
<sequence length="263" mass="27625">MLALAGAWFAGASWEAAPVASAPATRMAGARFRGVVVQEASAATLGRLRLGDAGVLVGPAPSPDHDVYGLAEGSDPAVGWMTAAARRTGGLVVAPDRSRSLVPDRHADVSLTLWSAQPMAAVDAVPLVRPALAGARVGPVDLPRPNGTADTGPQPFGVTAMFDYDGAVTLTMRRQTDGPVVLGSLDWREHGPWAYRVVWEPLEPGELETETPSPLHVIARDRVMPSMARVIAALWRAVGGTVVDAGGFVVTPDELRERATPHR</sequence>
<proteinExistence type="predicted"/>
<reference evidence="1 2" key="1">
    <citation type="submission" date="2018-08" db="EMBL/GenBank/DDBJ databases">
        <title>Cellulomonas rhizosphaerae sp. nov., a novel actinomycete isolated from soil.</title>
        <authorList>
            <person name="Tian Y."/>
        </authorList>
    </citation>
    <scope>NUCLEOTIDE SEQUENCE [LARGE SCALE GENOMIC DNA]</scope>
    <source>
        <strain evidence="1 2">NEAU-TCZ24</strain>
    </source>
</reference>
<dbReference type="AlphaFoldDB" id="A0A413RIY1"/>
<gene>
    <name evidence="1" type="ORF">D1825_14210</name>
</gene>
<accession>A0A413RIY1</accession>
<organism evidence="1 2">
    <name type="scientific">Cellulomonas rhizosphaerae</name>
    <dbReference type="NCBI Taxonomy" id="2293719"/>
    <lineage>
        <taxon>Bacteria</taxon>
        <taxon>Bacillati</taxon>
        <taxon>Actinomycetota</taxon>
        <taxon>Actinomycetes</taxon>
        <taxon>Micrococcales</taxon>
        <taxon>Cellulomonadaceae</taxon>
        <taxon>Cellulomonas</taxon>
    </lineage>
</organism>
<keyword evidence="2" id="KW-1185">Reference proteome</keyword>
<name>A0A413RIY1_9CELL</name>
<dbReference type="EMBL" id="QWKP01000214">
    <property type="protein sequence ID" value="RHA38423.1"/>
    <property type="molecule type" value="Genomic_DNA"/>
</dbReference>
<evidence type="ECO:0000313" key="1">
    <source>
        <dbReference type="EMBL" id="RHA38423.1"/>
    </source>
</evidence>